<keyword evidence="1" id="KW-0472">Membrane</keyword>
<feature type="transmembrane region" description="Helical" evidence="1">
    <location>
        <begin position="90"/>
        <end position="116"/>
    </location>
</feature>
<evidence type="ECO:0000259" key="2">
    <source>
        <dbReference type="Pfam" id="PF07670"/>
    </source>
</evidence>
<protein>
    <submittedName>
        <fullName evidence="3">YjiH family protein</fullName>
    </submittedName>
</protein>
<proteinExistence type="predicted"/>
<feature type="transmembrane region" description="Helical" evidence="1">
    <location>
        <begin position="233"/>
        <end position="252"/>
    </location>
</feature>
<feature type="transmembrane region" description="Helical" evidence="1">
    <location>
        <begin position="416"/>
        <end position="442"/>
    </location>
</feature>
<reference evidence="4" key="1">
    <citation type="journal article" date="2019" name="Int. J. Syst. Evol. Microbiol.">
        <title>The Global Catalogue of Microorganisms (GCM) 10K type strain sequencing project: providing services to taxonomists for standard genome sequencing and annotation.</title>
        <authorList>
            <consortium name="The Broad Institute Genomics Platform"/>
            <consortium name="The Broad Institute Genome Sequencing Center for Infectious Disease"/>
            <person name="Wu L."/>
            <person name="Ma J."/>
        </authorList>
    </citation>
    <scope>NUCLEOTIDE SEQUENCE [LARGE SCALE GENOMIC DNA]</scope>
    <source>
        <strain evidence="4">JCM 11483</strain>
    </source>
</reference>
<feature type="transmembrane region" description="Helical" evidence="1">
    <location>
        <begin position="60"/>
        <end position="78"/>
    </location>
</feature>
<evidence type="ECO:0000313" key="4">
    <source>
        <dbReference type="Proteomes" id="UP001501736"/>
    </source>
</evidence>
<accession>A0ABP6RGK7</accession>
<evidence type="ECO:0000313" key="3">
    <source>
        <dbReference type="EMBL" id="GAA3287494.1"/>
    </source>
</evidence>
<evidence type="ECO:0000256" key="1">
    <source>
        <dbReference type="SAM" id="Phobius"/>
    </source>
</evidence>
<dbReference type="InterPro" id="IPR011642">
    <property type="entry name" value="Gate_dom"/>
</dbReference>
<dbReference type="RefSeq" id="WP_344721728.1">
    <property type="nucleotide sequence ID" value="NZ_BAAAYG010000011.1"/>
</dbReference>
<feature type="transmembrane region" description="Helical" evidence="1">
    <location>
        <begin position="122"/>
        <end position="150"/>
    </location>
</feature>
<comment type="caution">
    <text evidence="3">The sequence shown here is derived from an EMBL/GenBank/DDBJ whole genome shotgun (WGS) entry which is preliminary data.</text>
</comment>
<feature type="transmembrane region" description="Helical" evidence="1">
    <location>
        <begin position="21"/>
        <end position="40"/>
    </location>
</feature>
<feature type="transmembrane region" description="Helical" evidence="1">
    <location>
        <begin position="316"/>
        <end position="337"/>
    </location>
</feature>
<gene>
    <name evidence="3" type="ORF">GCM10020260_24160</name>
</gene>
<keyword evidence="1" id="KW-0812">Transmembrane</keyword>
<name>A0ABP6RGK7_9MICC</name>
<dbReference type="Proteomes" id="UP001501736">
    <property type="component" value="Unassembled WGS sequence"/>
</dbReference>
<dbReference type="Pfam" id="PF07670">
    <property type="entry name" value="Gate"/>
    <property type="match status" value="1"/>
</dbReference>
<dbReference type="EMBL" id="BAAAYG010000011">
    <property type="protein sequence ID" value="GAA3287494.1"/>
    <property type="molecule type" value="Genomic_DNA"/>
</dbReference>
<keyword evidence="1" id="KW-1133">Transmembrane helix</keyword>
<sequence>MDSTAPQTARTAEAPRGRWRFFLYSAIGLVMFFVPVTAAGTTTIPLDHLVTALEEALGAAARYVALAIILAGTIRPFVTGQWRASPVRTVFAFLNIVGLTAGTMLVLGVGPAFLLAPDLGPFLYNALVIPVGLLVPVGAIFLALLVGFGLMEYLGVLMQPVMRPLWRTPGRSAIDAVASFVGSYSLGLLITDRVYASGRYTGREAAIIATGFSTVSATFMVVVARTLELMHLWLWYFFLTLVVTYLVTAIVVRIPPTSRIADDCLPGVEPRPEQRITASRTAAAWRAAGEALAEADSLPRSLWSSFLDGLRMAMQILPSIMSVGLIGLTLALHTPVFDWLGYLFLPVTWAVQLPDPHLAASAAAVGVAEMFLPATMVAGHESELLRLVIGVLSVSAIIFFSALVPSVLATRIPVTIWQMVIIWIERVILTLLIATPLAALILGIA</sequence>
<feature type="domain" description="Nucleoside transporter/FeoB GTPase Gate" evidence="2">
    <location>
        <begin position="129"/>
        <end position="227"/>
    </location>
</feature>
<feature type="transmembrane region" description="Helical" evidence="1">
    <location>
        <begin position="205"/>
        <end position="227"/>
    </location>
</feature>
<organism evidence="3 4">
    <name type="scientific">Nesterenkonia halobia</name>
    <dbReference type="NCBI Taxonomy" id="37922"/>
    <lineage>
        <taxon>Bacteria</taxon>
        <taxon>Bacillati</taxon>
        <taxon>Actinomycetota</taxon>
        <taxon>Actinomycetes</taxon>
        <taxon>Micrococcales</taxon>
        <taxon>Micrococcaceae</taxon>
        <taxon>Nesterenkonia</taxon>
    </lineage>
</organism>
<feature type="transmembrane region" description="Helical" evidence="1">
    <location>
        <begin position="384"/>
        <end position="404"/>
    </location>
</feature>
<feature type="transmembrane region" description="Helical" evidence="1">
    <location>
        <begin position="357"/>
        <end position="377"/>
    </location>
</feature>
<keyword evidence="4" id="KW-1185">Reference proteome</keyword>